<sequence length="184" mass="20957">MRNITKKSVFILFLSLLLITNYLSTTDVSAVTISTAQRKINAQKLVNSKGLSSKTKYLIYVDLKSRPQTVYVFKGKYQHWSLINSFTCSGGLPGGKETVTGQFTVQAKGSWFFSSKYQQGGKYYTQFCGNYLFHGLPMNRYYKVVDWTLGKPASHGCIRLAVSNAKWIYNYMTYGTKVYIPYAY</sequence>
<accession>A0ACB5RHK0</accession>
<name>A0ACB5RHK0_9CLOT</name>
<proteinExistence type="predicted"/>
<comment type="caution">
    <text evidence="1">The sequence shown here is derived from an EMBL/GenBank/DDBJ whole genome shotgun (WGS) entry which is preliminary data.</text>
</comment>
<gene>
    <name evidence="1" type="ORF">rsdtw13_38110</name>
</gene>
<evidence type="ECO:0000313" key="1">
    <source>
        <dbReference type="EMBL" id="GKX68553.1"/>
    </source>
</evidence>
<keyword evidence="2" id="KW-1185">Reference proteome</keyword>
<evidence type="ECO:0000313" key="2">
    <source>
        <dbReference type="Proteomes" id="UP001058074"/>
    </source>
</evidence>
<protein>
    <submittedName>
        <fullName evidence="1">Uncharacterized protein</fullName>
    </submittedName>
</protein>
<reference evidence="1" key="1">
    <citation type="journal article" date="2025" name="Int. J. Syst. Evol. Microbiol.">
        <title>Inconstantimicrobium mannanitabidum sp. nov., a novel member of the family Clostridiaceae isolated from anoxic soil under the treatment of reductive soil disinfestation.</title>
        <authorList>
            <person name="Ueki A."/>
            <person name="Tonouchi A."/>
            <person name="Honma S."/>
            <person name="Kaku N."/>
            <person name="Ueki K."/>
        </authorList>
    </citation>
    <scope>NUCLEOTIDE SEQUENCE</scope>
    <source>
        <strain evidence="1">TW13</strain>
    </source>
</reference>
<organism evidence="1 2">
    <name type="scientific">Inconstantimicrobium mannanitabidum</name>
    <dbReference type="NCBI Taxonomy" id="1604901"/>
    <lineage>
        <taxon>Bacteria</taxon>
        <taxon>Bacillati</taxon>
        <taxon>Bacillota</taxon>
        <taxon>Clostridia</taxon>
        <taxon>Eubacteriales</taxon>
        <taxon>Clostridiaceae</taxon>
        <taxon>Inconstantimicrobium</taxon>
    </lineage>
</organism>
<dbReference type="Proteomes" id="UP001058074">
    <property type="component" value="Unassembled WGS sequence"/>
</dbReference>
<dbReference type="EMBL" id="BROD01000001">
    <property type="protein sequence ID" value="GKX68553.1"/>
    <property type="molecule type" value="Genomic_DNA"/>
</dbReference>